<proteinExistence type="predicted"/>
<dbReference type="Proteomes" id="UP000030641">
    <property type="component" value="Unassembled WGS sequence"/>
</dbReference>
<keyword evidence="3" id="KW-1185">Reference proteome</keyword>
<dbReference type="AlphaFoldDB" id="A0A074YG05"/>
<feature type="transmembrane region" description="Helical" evidence="1">
    <location>
        <begin position="160"/>
        <end position="183"/>
    </location>
</feature>
<dbReference type="EMBL" id="KL584755">
    <property type="protein sequence ID" value="KEQ96753.1"/>
    <property type="molecule type" value="Genomic_DNA"/>
</dbReference>
<dbReference type="Pfam" id="PF20219">
    <property type="entry name" value="DUF6579"/>
    <property type="match status" value="1"/>
</dbReference>
<feature type="transmembrane region" description="Helical" evidence="1">
    <location>
        <begin position="392"/>
        <end position="409"/>
    </location>
</feature>
<accession>A0A074YG05</accession>
<organism evidence="2 3">
    <name type="scientific">Aureobasidium subglaciale (strain EXF-2481)</name>
    <name type="common">Aureobasidium pullulans var. subglaciale</name>
    <dbReference type="NCBI Taxonomy" id="1043005"/>
    <lineage>
        <taxon>Eukaryota</taxon>
        <taxon>Fungi</taxon>
        <taxon>Dikarya</taxon>
        <taxon>Ascomycota</taxon>
        <taxon>Pezizomycotina</taxon>
        <taxon>Dothideomycetes</taxon>
        <taxon>Dothideomycetidae</taxon>
        <taxon>Dothideales</taxon>
        <taxon>Saccotheciaceae</taxon>
        <taxon>Aureobasidium</taxon>
    </lineage>
</organism>
<evidence type="ECO:0000313" key="2">
    <source>
        <dbReference type="EMBL" id="KEQ96753.1"/>
    </source>
</evidence>
<keyword evidence="1" id="KW-0812">Transmembrane</keyword>
<dbReference type="InterPro" id="IPR046486">
    <property type="entry name" value="DUF6579"/>
</dbReference>
<dbReference type="RefSeq" id="XP_013345295.1">
    <property type="nucleotide sequence ID" value="XM_013489841.1"/>
</dbReference>
<keyword evidence="1" id="KW-1133">Transmembrane helix</keyword>
<name>A0A074YG05_AURSE</name>
<dbReference type="HOGENOM" id="CLU_640897_0_0_1"/>
<dbReference type="InParanoid" id="A0A074YG05"/>
<dbReference type="GeneID" id="25363601"/>
<reference evidence="2 3" key="1">
    <citation type="journal article" date="2014" name="BMC Genomics">
        <title>Genome sequencing of four Aureobasidium pullulans varieties: biotechnological potential, stress tolerance, and description of new species.</title>
        <authorList>
            <person name="Gostin Ar C."/>
            <person name="Ohm R.A."/>
            <person name="Kogej T."/>
            <person name="Sonjak S."/>
            <person name="Turk M."/>
            <person name="Zajc J."/>
            <person name="Zalar P."/>
            <person name="Grube M."/>
            <person name="Sun H."/>
            <person name="Han J."/>
            <person name="Sharma A."/>
            <person name="Chiniquy J."/>
            <person name="Ngan C.Y."/>
            <person name="Lipzen A."/>
            <person name="Barry K."/>
            <person name="Grigoriev I.V."/>
            <person name="Gunde-Cimerman N."/>
        </authorList>
    </citation>
    <scope>NUCLEOTIDE SEQUENCE [LARGE SCALE GENOMIC DNA]</scope>
    <source>
        <strain evidence="2 3">EXF-2481</strain>
    </source>
</reference>
<keyword evidence="1" id="KW-0472">Membrane</keyword>
<dbReference type="OrthoDB" id="3905970at2759"/>
<evidence type="ECO:0000313" key="3">
    <source>
        <dbReference type="Proteomes" id="UP000030641"/>
    </source>
</evidence>
<evidence type="ECO:0000256" key="1">
    <source>
        <dbReference type="SAM" id="Phobius"/>
    </source>
</evidence>
<gene>
    <name evidence="2" type="ORF">AUEXF2481DRAFT_27890</name>
</gene>
<sequence length="428" mass="48855">MGQSMLGWKADDFFVAIKQHLDSIRPGSLGEISFVFGEAAARVMLVFERLNSEKLDYILENTQHMTEAASKTLQQLDLGLLHEYFKTSQHAFDVAIQKLGQIEVHHIHDTLKASQFMVETVHEHLQQLDVDQLHEGLRTFQKLTDNTVPSLHTFVRLFDVFMVISLLCGALSVLTIIAIIYFLRSMSKHMNDLSDSTQIISNATSMQGTLDRQRHFAEGVYNLIELQDRQQYIYPKEWPILSTTDYCYLVYHPASDWHPSFFAGAYDDWNDDSDFKDEQDTLIRRVHLVNNPTALLGYLQKIEMPESIDNPDDPGKVVHILLPSTHAYAVPFTIRIPERLRPVRVVGQTDCSGKPYCRACILGVDPSDVIDVDLLQEHEAPDYSPSQPDFNVWLYSIVWFLVAGLWIGVKVGQISDQIRDVAWTFATL</sequence>
<protein>
    <submittedName>
        <fullName evidence="2">Uncharacterized protein</fullName>
    </submittedName>
</protein>